<keyword evidence="3" id="KW-1185">Reference proteome</keyword>
<evidence type="ECO:0000313" key="2">
    <source>
        <dbReference type="EMBL" id="MFC3443513.1"/>
    </source>
</evidence>
<protein>
    <submittedName>
        <fullName evidence="2">Uncharacterized protein</fullName>
    </submittedName>
</protein>
<dbReference type="EMBL" id="JBHRVU010000005">
    <property type="protein sequence ID" value="MFC3443513.1"/>
    <property type="molecule type" value="Genomic_DNA"/>
</dbReference>
<evidence type="ECO:0000313" key="3">
    <source>
        <dbReference type="Proteomes" id="UP001595681"/>
    </source>
</evidence>
<accession>A0ABV7NK05</accession>
<evidence type="ECO:0000256" key="1">
    <source>
        <dbReference type="SAM" id="Phobius"/>
    </source>
</evidence>
<feature type="transmembrane region" description="Helical" evidence="1">
    <location>
        <begin position="78"/>
        <end position="100"/>
    </location>
</feature>
<gene>
    <name evidence="2" type="ORF">ACFOKF_20355</name>
</gene>
<sequence length="181" mass="19859">MKGARIIAWVVIAIMGVNMANVAINSGMDHGVGFDTFLAGSGDPWQLFINNDLVTGLLFMVGWLIFREQGGRLADRIAWVWMIMWWGNIVVAAYVLLALWQAGGDDRRFFLGRRITQLPALRISAATRVASGILALLVTLWTLVGIVKVGFAPIATFGFVMGFAPVTLSLLLVAWPARREI</sequence>
<feature type="transmembrane region" description="Helical" evidence="1">
    <location>
        <begin position="6"/>
        <end position="24"/>
    </location>
</feature>
<name>A0ABV7NK05_9SPHN</name>
<dbReference type="Proteomes" id="UP001595681">
    <property type="component" value="Unassembled WGS sequence"/>
</dbReference>
<feature type="transmembrane region" description="Helical" evidence="1">
    <location>
        <begin position="45"/>
        <end position="66"/>
    </location>
</feature>
<organism evidence="2 3">
    <name type="scientific">Sphingobium rhizovicinum</name>
    <dbReference type="NCBI Taxonomy" id="432308"/>
    <lineage>
        <taxon>Bacteria</taxon>
        <taxon>Pseudomonadati</taxon>
        <taxon>Pseudomonadota</taxon>
        <taxon>Alphaproteobacteria</taxon>
        <taxon>Sphingomonadales</taxon>
        <taxon>Sphingomonadaceae</taxon>
        <taxon>Sphingobium</taxon>
    </lineage>
</organism>
<proteinExistence type="predicted"/>
<comment type="caution">
    <text evidence="2">The sequence shown here is derived from an EMBL/GenBank/DDBJ whole genome shotgun (WGS) entry which is preliminary data.</text>
</comment>
<feature type="transmembrane region" description="Helical" evidence="1">
    <location>
        <begin position="121"/>
        <end position="144"/>
    </location>
</feature>
<keyword evidence="1" id="KW-0472">Membrane</keyword>
<dbReference type="RefSeq" id="WP_380798307.1">
    <property type="nucleotide sequence ID" value="NZ_JBHRVU010000005.1"/>
</dbReference>
<reference evidence="3" key="1">
    <citation type="journal article" date="2019" name="Int. J. Syst. Evol. Microbiol.">
        <title>The Global Catalogue of Microorganisms (GCM) 10K type strain sequencing project: providing services to taxonomists for standard genome sequencing and annotation.</title>
        <authorList>
            <consortium name="The Broad Institute Genomics Platform"/>
            <consortium name="The Broad Institute Genome Sequencing Center for Infectious Disease"/>
            <person name="Wu L."/>
            <person name="Ma J."/>
        </authorList>
    </citation>
    <scope>NUCLEOTIDE SEQUENCE [LARGE SCALE GENOMIC DNA]</scope>
    <source>
        <strain evidence="3">CCM 7491</strain>
    </source>
</reference>
<keyword evidence="1" id="KW-0812">Transmembrane</keyword>
<keyword evidence="1" id="KW-1133">Transmembrane helix</keyword>
<feature type="transmembrane region" description="Helical" evidence="1">
    <location>
        <begin position="150"/>
        <end position="175"/>
    </location>
</feature>